<dbReference type="AlphaFoldDB" id="A0A2P5XEE1"/>
<name>A0A2P5XEE1_GOSBA</name>
<organism evidence="1 2">
    <name type="scientific">Gossypium barbadense</name>
    <name type="common">Sea Island cotton</name>
    <name type="synonym">Hibiscus barbadensis</name>
    <dbReference type="NCBI Taxonomy" id="3634"/>
    <lineage>
        <taxon>Eukaryota</taxon>
        <taxon>Viridiplantae</taxon>
        <taxon>Streptophyta</taxon>
        <taxon>Embryophyta</taxon>
        <taxon>Tracheophyta</taxon>
        <taxon>Spermatophyta</taxon>
        <taxon>Magnoliopsida</taxon>
        <taxon>eudicotyledons</taxon>
        <taxon>Gunneridae</taxon>
        <taxon>Pentapetalae</taxon>
        <taxon>rosids</taxon>
        <taxon>malvids</taxon>
        <taxon>Malvales</taxon>
        <taxon>Malvaceae</taxon>
        <taxon>Malvoideae</taxon>
        <taxon>Gossypium</taxon>
    </lineage>
</organism>
<reference evidence="1 2" key="1">
    <citation type="submission" date="2015-01" db="EMBL/GenBank/DDBJ databases">
        <title>Genome of allotetraploid Gossypium barbadense reveals genomic plasticity and fiber elongation in cotton evolution.</title>
        <authorList>
            <person name="Chen X."/>
            <person name="Liu X."/>
            <person name="Zhao B."/>
            <person name="Zheng H."/>
            <person name="Hu Y."/>
            <person name="Lu G."/>
            <person name="Yang C."/>
            <person name="Chen J."/>
            <person name="Shan C."/>
            <person name="Zhang L."/>
            <person name="Zhou Y."/>
            <person name="Wang L."/>
            <person name="Guo W."/>
            <person name="Bai Y."/>
            <person name="Ruan J."/>
            <person name="Shangguan X."/>
            <person name="Mao Y."/>
            <person name="Jiang J."/>
            <person name="Zhu Y."/>
            <person name="Lei J."/>
            <person name="Kang H."/>
            <person name="Chen S."/>
            <person name="He X."/>
            <person name="Wang R."/>
            <person name="Wang Y."/>
            <person name="Chen J."/>
            <person name="Wang L."/>
            <person name="Yu S."/>
            <person name="Wang B."/>
            <person name="Wei J."/>
            <person name="Song S."/>
            <person name="Lu X."/>
            <person name="Gao Z."/>
            <person name="Gu W."/>
            <person name="Deng X."/>
            <person name="Ma D."/>
            <person name="Wang S."/>
            <person name="Liang W."/>
            <person name="Fang L."/>
            <person name="Cai C."/>
            <person name="Zhu X."/>
            <person name="Zhou B."/>
            <person name="Zhang Y."/>
            <person name="Chen Z."/>
            <person name="Xu S."/>
            <person name="Zhu R."/>
            <person name="Wang S."/>
            <person name="Zhang T."/>
            <person name="Zhao G."/>
        </authorList>
    </citation>
    <scope>NUCLEOTIDE SEQUENCE [LARGE SCALE GENOMIC DNA]</scope>
    <source>
        <strain evidence="2">cv. Xinhai21</strain>
        <tissue evidence="1">Leaf</tissue>
    </source>
</reference>
<protein>
    <submittedName>
        <fullName evidence="1">Uncharacterized protein</fullName>
    </submittedName>
</protein>
<evidence type="ECO:0000313" key="2">
    <source>
        <dbReference type="Proteomes" id="UP000239757"/>
    </source>
</evidence>
<dbReference type="EMBL" id="KZ665069">
    <property type="protein sequence ID" value="PPS01710.1"/>
    <property type="molecule type" value="Genomic_DNA"/>
</dbReference>
<proteinExistence type="predicted"/>
<sequence>MPTVTRRACEQLQLRRVRVEVPLAFRQGGCGALQAGSVQAAAPSIDCRHGFEATQRQTVQGNSLDGLVSVRVTSTRRRQVRSARQCLKTVIVTPTSRGGDTRLIRPTMRLQT</sequence>
<evidence type="ECO:0000313" key="1">
    <source>
        <dbReference type="EMBL" id="PPS01710.1"/>
    </source>
</evidence>
<dbReference type="Proteomes" id="UP000239757">
    <property type="component" value="Unassembled WGS sequence"/>
</dbReference>
<accession>A0A2P5XEE1</accession>
<gene>
    <name evidence="1" type="ORF">GOBAR_AA18954</name>
</gene>